<evidence type="ECO:0000313" key="4">
    <source>
        <dbReference type="Proteomes" id="UP000250266"/>
    </source>
</evidence>
<organism evidence="3 4">
    <name type="scientific">Lepidopterella palustris CBS 459.81</name>
    <dbReference type="NCBI Taxonomy" id="1314670"/>
    <lineage>
        <taxon>Eukaryota</taxon>
        <taxon>Fungi</taxon>
        <taxon>Dikarya</taxon>
        <taxon>Ascomycota</taxon>
        <taxon>Pezizomycotina</taxon>
        <taxon>Dothideomycetes</taxon>
        <taxon>Pleosporomycetidae</taxon>
        <taxon>Mytilinidiales</taxon>
        <taxon>Argynnaceae</taxon>
        <taxon>Lepidopterella</taxon>
    </lineage>
</organism>
<dbReference type="Proteomes" id="UP000250266">
    <property type="component" value="Unassembled WGS sequence"/>
</dbReference>
<dbReference type="OrthoDB" id="3057168at2759"/>
<dbReference type="InterPro" id="IPR029058">
    <property type="entry name" value="AB_hydrolase_fold"/>
</dbReference>
<dbReference type="PANTHER" id="PTHR33840">
    <property type="match status" value="1"/>
</dbReference>
<dbReference type="Pfam" id="PF09994">
    <property type="entry name" value="T6SS_Tle1-like_cat"/>
    <property type="match status" value="1"/>
</dbReference>
<gene>
    <name evidence="3" type="ORF">K432DRAFT_416937</name>
</gene>
<dbReference type="AlphaFoldDB" id="A0A8E2JFI0"/>
<dbReference type="EMBL" id="KV744976">
    <property type="protein sequence ID" value="OCK80044.1"/>
    <property type="molecule type" value="Genomic_DNA"/>
</dbReference>
<feature type="compositionally biased region" description="Basic residues" evidence="1">
    <location>
        <begin position="481"/>
        <end position="491"/>
    </location>
</feature>
<dbReference type="SUPFAM" id="SSF53474">
    <property type="entry name" value="alpha/beta-Hydrolases"/>
    <property type="match status" value="1"/>
</dbReference>
<proteinExistence type="predicted"/>
<sequence length="573" mass="63833">MDGAANTSSAHRSRAVGEPPFKRLIVACDGTWLNADNGLVNGKLSIPSNVTRISRAIQPVSRDGIPQVVYYHFGVGSQGSIVDRVVGGSTGEGLGENVREGYSFLATNYTPGDEIFLIGFSRGAFTARSIAGLIGQVGLLTKAGLGSLPEVFTDVQHRRDANYRPKNPNVPFPHKMSASDPRYREELARRHLSRLDIPIKAIGVWDTVGSLGTPRIGWLTKVGLQTDESKEMAFYDTKLSNCIDNAFQALALDERRSAFSPAVWEKPEGNSTTLRQVWFPGVHSNIGGGYDDQQLANITLAWMMSQLEPFLDMRLDYVLEQEEDNSKYYRKQHEADRPWSFGKIYNSMAGIYAIGGGTPRTPGTYYAVDPNTGRATSRPLRDTNEYIHPSARTRIRLGGPGVDDKGLYECKSLSDWKLVVDYDAASAAGGDPEVYWKARFKDMNVTTRVLPESPLWRLERQLAETDPETFEYIKKPPPSRGRGKAKGKRSSKTINKDKESRVADPKRESWGGEPKRERRVREMRREMRRESRIGDPNRESRARSVDRGSKLGNGPRASRGSRVGTPRMGYDNP</sequence>
<reference evidence="3 4" key="1">
    <citation type="journal article" date="2016" name="Nat. Commun.">
        <title>Ectomycorrhizal ecology is imprinted in the genome of the dominant symbiotic fungus Cenococcum geophilum.</title>
        <authorList>
            <consortium name="DOE Joint Genome Institute"/>
            <person name="Peter M."/>
            <person name="Kohler A."/>
            <person name="Ohm R.A."/>
            <person name="Kuo A."/>
            <person name="Krutzmann J."/>
            <person name="Morin E."/>
            <person name="Arend M."/>
            <person name="Barry K.W."/>
            <person name="Binder M."/>
            <person name="Choi C."/>
            <person name="Clum A."/>
            <person name="Copeland A."/>
            <person name="Grisel N."/>
            <person name="Haridas S."/>
            <person name="Kipfer T."/>
            <person name="LaButti K."/>
            <person name="Lindquist E."/>
            <person name="Lipzen A."/>
            <person name="Maire R."/>
            <person name="Meier B."/>
            <person name="Mihaltcheva S."/>
            <person name="Molinier V."/>
            <person name="Murat C."/>
            <person name="Poggeler S."/>
            <person name="Quandt C.A."/>
            <person name="Sperisen C."/>
            <person name="Tritt A."/>
            <person name="Tisserant E."/>
            <person name="Crous P.W."/>
            <person name="Henrissat B."/>
            <person name="Nehls U."/>
            <person name="Egli S."/>
            <person name="Spatafora J.W."/>
            <person name="Grigoriev I.V."/>
            <person name="Martin F.M."/>
        </authorList>
    </citation>
    <scope>NUCLEOTIDE SEQUENCE [LARGE SCALE GENOMIC DNA]</scope>
    <source>
        <strain evidence="3 4">CBS 459.81</strain>
    </source>
</reference>
<feature type="domain" description="T6SS Phospholipase effector Tle1-like catalytic" evidence="2">
    <location>
        <begin position="22"/>
        <end position="306"/>
    </location>
</feature>
<dbReference type="PANTHER" id="PTHR33840:SF1">
    <property type="entry name" value="TLE1 PHOSPHOLIPASE DOMAIN-CONTAINING PROTEIN"/>
    <property type="match status" value="1"/>
</dbReference>
<accession>A0A8E2JFI0</accession>
<evidence type="ECO:0000259" key="2">
    <source>
        <dbReference type="Pfam" id="PF09994"/>
    </source>
</evidence>
<evidence type="ECO:0000256" key="1">
    <source>
        <dbReference type="SAM" id="MobiDB-lite"/>
    </source>
</evidence>
<feature type="region of interest" description="Disordered" evidence="1">
    <location>
        <begin position="468"/>
        <end position="573"/>
    </location>
</feature>
<protein>
    <recommendedName>
        <fullName evidence="2">T6SS Phospholipase effector Tle1-like catalytic domain-containing protein</fullName>
    </recommendedName>
</protein>
<evidence type="ECO:0000313" key="3">
    <source>
        <dbReference type="EMBL" id="OCK80044.1"/>
    </source>
</evidence>
<name>A0A8E2JFI0_9PEZI</name>
<dbReference type="InterPro" id="IPR018712">
    <property type="entry name" value="Tle1-like_cat"/>
</dbReference>
<keyword evidence="4" id="KW-1185">Reference proteome</keyword>
<feature type="compositionally biased region" description="Basic and acidic residues" evidence="1">
    <location>
        <begin position="494"/>
        <end position="549"/>
    </location>
</feature>